<evidence type="ECO:0000313" key="6">
    <source>
        <dbReference type="Proteomes" id="UP000274504"/>
    </source>
</evidence>
<sequence>MSTILLLALISCHFGLLSDIRRKKLLDPFTSLHSKCTEYPCPTYSPITCIQSSESPFYSILKKFLDLTNPVCRDKPKPCQSSSPSSSPTQYKNAKDEFEHMLDLRIIRRSSSNWSSALHLAPRKSGDWRPCGDYRALISITVPDNYPLPNIQDFSYNLRKKKIFSKIDLVRAYNQIPMVEADVPKTTIATPFDLFEFLRMPFGLTLSAKVFPPTDEKVKEIQKFPQPKPLNQLRRFLGMINCYRCFLPNAAAVIFPLTELLKMSTKTDFSSPPPEVVTTFEEVKTLLTESSTLAYQDPEATLTLSTDASQVAVGAVPEQRRGYMIRSLAFFSAKLTPTQTRYSTFGRELLAIYKAVKHLRYLLEGRQFTIFADHKPSTFPSRASSDHYSPHEIRHLDYVLQFTNDIKHNIFAHCPSRTDVEGVIKAVDFYSFSETQKIDSELQEFRNRPTSLQLKDVPLQTTSGLIACDVSTGMPRPFVPKAFRRQVSESFHNLSHPGKRRGRAMPRKLKAVL</sequence>
<dbReference type="Proteomes" id="UP000274504">
    <property type="component" value="Unassembled WGS sequence"/>
</dbReference>
<dbReference type="CDD" id="cd01647">
    <property type="entry name" value="RT_LTR"/>
    <property type="match status" value="1"/>
</dbReference>
<keyword evidence="1" id="KW-0511">Multifunctional enzyme</keyword>
<dbReference type="Pfam" id="PF00078">
    <property type="entry name" value="RVT_1"/>
    <property type="match status" value="1"/>
</dbReference>
<feature type="domain" description="Reverse transcriptase/retrotransposon-derived protein RNase H-like" evidence="4">
    <location>
        <begin position="278"/>
        <end position="370"/>
    </location>
</feature>
<dbReference type="STRING" id="6216.A0A0R3SIJ6"/>
<dbReference type="PANTHER" id="PTHR37984:SF5">
    <property type="entry name" value="PROTEIN NYNRIN-LIKE"/>
    <property type="match status" value="1"/>
</dbReference>
<keyword evidence="2" id="KW-0732">Signal</keyword>
<dbReference type="InterPro" id="IPR043128">
    <property type="entry name" value="Rev_trsase/Diguanyl_cyclase"/>
</dbReference>
<feature type="signal peptide" evidence="2">
    <location>
        <begin position="1"/>
        <end position="17"/>
    </location>
</feature>
<gene>
    <name evidence="5" type="ORF">HDID_LOCUS4759</name>
</gene>
<dbReference type="InterPro" id="IPR041577">
    <property type="entry name" value="RT_RNaseH_2"/>
</dbReference>
<evidence type="ECO:0000313" key="5">
    <source>
        <dbReference type="EMBL" id="VDL55178.1"/>
    </source>
</evidence>
<dbReference type="EMBL" id="UYSG01001982">
    <property type="protein sequence ID" value="VDL55178.1"/>
    <property type="molecule type" value="Genomic_DNA"/>
</dbReference>
<evidence type="ECO:0000256" key="1">
    <source>
        <dbReference type="ARBA" id="ARBA00023268"/>
    </source>
</evidence>
<dbReference type="PANTHER" id="PTHR37984">
    <property type="entry name" value="PROTEIN CBG26694"/>
    <property type="match status" value="1"/>
</dbReference>
<protein>
    <submittedName>
        <fullName evidence="7">RT_RNaseH_2 domain-containing protein</fullName>
    </submittedName>
</protein>
<evidence type="ECO:0000259" key="4">
    <source>
        <dbReference type="Pfam" id="PF17919"/>
    </source>
</evidence>
<dbReference type="Pfam" id="PF17919">
    <property type="entry name" value="RT_RNaseH_2"/>
    <property type="match status" value="1"/>
</dbReference>
<feature type="domain" description="Reverse transcriptase" evidence="3">
    <location>
        <begin position="123"/>
        <end position="211"/>
    </location>
</feature>
<dbReference type="OrthoDB" id="6249511at2759"/>
<feature type="chain" id="PRO_5043131289" evidence="2">
    <location>
        <begin position="18"/>
        <end position="513"/>
    </location>
</feature>
<dbReference type="InterPro" id="IPR043502">
    <property type="entry name" value="DNA/RNA_pol_sf"/>
</dbReference>
<evidence type="ECO:0000256" key="2">
    <source>
        <dbReference type="SAM" id="SignalP"/>
    </source>
</evidence>
<dbReference type="WBParaSite" id="HDID_0000476101-mRNA-1">
    <property type="protein sequence ID" value="HDID_0000476101-mRNA-1"/>
    <property type="gene ID" value="HDID_0000476101"/>
</dbReference>
<reference evidence="7" key="1">
    <citation type="submission" date="2017-02" db="UniProtKB">
        <authorList>
            <consortium name="WormBaseParasite"/>
        </authorList>
    </citation>
    <scope>IDENTIFICATION</scope>
</reference>
<dbReference type="FunFam" id="3.10.20.370:FF:000001">
    <property type="entry name" value="Retrovirus-related Pol polyprotein from transposon 17.6-like protein"/>
    <property type="match status" value="1"/>
</dbReference>
<dbReference type="AlphaFoldDB" id="A0A0R3SIJ6"/>
<dbReference type="SUPFAM" id="SSF56672">
    <property type="entry name" value="DNA/RNA polymerases"/>
    <property type="match status" value="1"/>
</dbReference>
<organism evidence="7">
    <name type="scientific">Hymenolepis diminuta</name>
    <name type="common">Rat tapeworm</name>
    <dbReference type="NCBI Taxonomy" id="6216"/>
    <lineage>
        <taxon>Eukaryota</taxon>
        <taxon>Metazoa</taxon>
        <taxon>Spiralia</taxon>
        <taxon>Lophotrochozoa</taxon>
        <taxon>Platyhelminthes</taxon>
        <taxon>Cestoda</taxon>
        <taxon>Eucestoda</taxon>
        <taxon>Cyclophyllidea</taxon>
        <taxon>Hymenolepididae</taxon>
        <taxon>Hymenolepis</taxon>
    </lineage>
</organism>
<accession>A0A0R3SIJ6</accession>
<dbReference type="InterPro" id="IPR000477">
    <property type="entry name" value="RT_dom"/>
</dbReference>
<dbReference type="Gene3D" id="3.30.70.270">
    <property type="match status" value="1"/>
</dbReference>
<dbReference type="Gene3D" id="3.10.20.370">
    <property type="match status" value="1"/>
</dbReference>
<evidence type="ECO:0000313" key="7">
    <source>
        <dbReference type="WBParaSite" id="HDID_0000476101-mRNA-1"/>
    </source>
</evidence>
<dbReference type="CDD" id="cd09274">
    <property type="entry name" value="RNase_HI_RT_Ty3"/>
    <property type="match status" value="1"/>
</dbReference>
<dbReference type="Gene3D" id="3.10.10.10">
    <property type="entry name" value="HIV Type 1 Reverse Transcriptase, subunit A, domain 1"/>
    <property type="match status" value="1"/>
</dbReference>
<reference evidence="5 6" key="2">
    <citation type="submission" date="2018-11" db="EMBL/GenBank/DDBJ databases">
        <authorList>
            <consortium name="Pathogen Informatics"/>
        </authorList>
    </citation>
    <scope>NUCLEOTIDE SEQUENCE [LARGE SCALE GENOMIC DNA]</scope>
</reference>
<evidence type="ECO:0000259" key="3">
    <source>
        <dbReference type="Pfam" id="PF00078"/>
    </source>
</evidence>
<dbReference type="InterPro" id="IPR050951">
    <property type="entry name" value="Retrovirus_Pol_polyprotein"/>
</dbReference>
<proteinExistence type="predicted"/>
<name>A0A0R3SIJ6_HYMDI</name>